<dbReference type="EMBL" id="QKWP01001514">
    <property type="protein sequence ID" value="RIB08398.1"/>
    <property type="molecule type" value="Genomic_DNA"/>
</dbReference>
<name>A0A397UGQ4_9GLOM</name>
<protein>
    <submittedName>
        <fullName evidence="2">Uncharacterized protein</fullName>
    </submittedName>
</protein>
<dbReference type="Proteomes" id="UP000266673">
    <property type="component" value="Unassembled WGS sequence"/>
</dbReference>
<sequence length="229" mass="26480">MPDIYRNYQSYLNFFLLIFINFYKIYYKFYLKMFVDFSTFIPSTSNVPSKVTPTTLKPYVSEMMPTATESINKTFPIDINLPNRLDVSTSILSASNVPSKVTPTTFKPSVSEMMPTSTESINKTFPIDINLSNELDVRGIAVVAFTVMAIIIGVLFYKRNKYPMKVKKVNNDNNEQKIKKFLGIFTPRYGSFISIVWMIIWMLFSGCVMTFSKYTFSISEFRYYNGKLS</sequence>
<feature type="transmembrane region" description="Helical" evidence="1">
    <location>
        <begin position="12"/>
        <end position="30"/>
    </location>
</feature>
<dbReference type="AlphaFoldDB" id="A0A397UGQ4"/>
<reference evidence="2 3" key="1">
    <citation type="submission" date="2018-06" db="EMBL/GenBank/DDBJ databases">
        <title>Comparative genomics reveals the genomic features of Rhizophagus irregularis, R. cerebriforme, R. diaphanum and Gigaspora rosea, and their symbiotic lifestyle signature.</title>
        <authorList>
            <person name="Morin E."/>
            <person name="San Clemente H."/>
            <person name="Chen E.C.H."/>
            <person name="De La Providencia I."/>
            <person name="Hainaut M."/>
            <person name="Kuo A."/>
            <person name="Kohler A."/>
            <person name="Murat C."/>
            <person name="Tang N."/>
            <person name="Roy S."/>
            <person name="Loubradou J."/>
            <person name="Henrissat B."/>
            <person name="Grigoriev I.V."/>
            <person name="Corradi N."/>
            <person name="Roux C."/>
            <person name="Martin F.M."/>
        </authorList>
    </citation>
    <scope>NUCLEOTIDE SEQUENCE [LARGE SCALE GENOMIC DNA]</scope>
    <source>
        <strain evidence="2 3">DAOM 194757</strain>
    </source>
</reference>
<organism evidence="2 3">
    <name type="scientific">Gigaspora rosea</name>
    <dbReference type="NCBI Taxonomy" id="44941"/>
    <lineage>
        <taxon>Eukaryota</taxon>
        <taxon>Fungi</taxon>
        <taxon>Fungi incertae sedis</taxon>
        <taxon>Mucoromycota</taxon>
        <taxon>Glomeromycotina</taxon>
        <taxon>Glomeromycetes</taxon>
        <taxon>Diversisporales</taxon>
        <taxon>Gigasporaceae</taxon>
        <taxon>Gigaspora</taxon>
    </lineage>
</organism>
<evidence type="ECO:0000256" key="1">
    <source>
        <dbReference type="SAM" id="Phobius"/>
    </source>
</evidence>
<gene>
    <name evidence="2" type="ORF">C2G38_353749</name>
</gene>
<evidence type="ECO:0000313" key="3">
    <source>
        <dbReference type="Proteomes" id="UP000266673"/>
    </source>
</evidence>
<feature type="transmembrane region" description="Helical" evidence="1">
    <location>
        <begin position="189"/>
        <end position="211"/>
    </location>
</feature>
<comment type="caution">
    <text evidence="2">The sequence shown here is derived from an EMBL/GenBank/DDBJ whole genome shotgun (WGS) entry which is preliminary data.</text>
</comment>
<keyword evidence="3" id="KW-1185">Reference proteome</keyword>
<proteinExistence type="predicted"/>
<keyword evidence="1" id="KW-0472">Membrane</keyword>
<keyword evidence="1" id="KW-1133">Transmembrane helix</keyword>
<keyword evidence="1" id="KW-0812">Transmembrane</keyword>
<evidence type="ECO:0000313" key="2">
    <source>
        <dbReference type="EMBL" id="RIB08398.1"/>
    </source>
</evidence>
<dbReference type="OrthoDB" id="10409245at2759"/>
<accession>A0A397UGQ4</accession>
<feature type="transmembrane region" description="Helical" evidence="1">
    <location>
        <begin position="139"/>
        <end position="157"/>
    </location>
</feature>